<feature type="region of interest" description="Disordered" evidence="7">
    <location>
        <begin position="23"/>
        <end position="49"/>
    </location>
</feature>
<comment type="function">
    <text evidence="6">Self-assembles to form an icosahedral capsid.</text>
</comment>
<sequence>MPFWWRRRKRWFKPRRNYRWRRFRTRRKRPHRRRRPRRPYRRRRKRRHYKVKRKKKTITIKQWQPDSIVKCKIKGMEVLVLGSEGKQFVCYTNVIKSTPPPKAPTGGGFACMQFSLGYLYEQYKFRRNIWTKSNIAKDLVRYIRAKLTFYRHPETDFIVRYDRQPPFPLEPLTYAGCHPQNLLLGKHKIIILSKSSKPNGKLKKTKIIKPPKQMLTKWFFQHDFSTAPLFQLTASAANLQYSHIGCCNKNTIVTFKALNPTWFKNGAWAQALPQTKPYLPYTASFDHLYFWDTWNWPKDSLTEQEDKTFIDKHSTRVDTSSYSSSISYNKGFFSPKILNAVLITTGLTKGSHIAVLPLITCRYNPAKDTGQGNSLWLHSNIKGDYDKPSTDKTLIIQNLPIWMMLYGWLSYVQYIKKAQDFFISYTLCIESPAIDVSTTAGATNLIIPIDQTFLDGKPPYGQDITASDLAHWFPDIYNQVEVVNGLVSVGPFIPKYNQTRNSTWELQMFYEFLFKWGGPEQTEPPVADPTQQPTYDALDKQYATIQVRDPRKQIYESIVHPWDYRRGIIKSSALKRIQDNISIESSLQEAFPPYKKARITGPYLTAPEEENQEIKTCLQELFEENSSKEAQEETNLLKLIQQQREQQNHIKYNLLKLISELKQQQAKLKLQTGFL</sequence>
<dbReference type="GO" id="GO:0039615">
    <property type="term" value="C:T=1 icosahedral viral capsid"/>
    <property type="evidence" value="ECO:0007669"/>
    <property type="project" value="UniProtKB-UniRule"/>
</dbReference>
<comment type="similarity">
    <text evidence="2 6">Belongs to the anelloviridae capsid protein family.</text>
</comment>
<evidence type="ECO:0000256" key="6">
    <source>
        <dbReference type="RuleBase" id="RU361230"/>
    </source>
</evidence>
<evidence type="ECO:0000256" key="2">
    <source>
        <dbReference type="ARBA" id="ARBA00006131"/>
    </source>
</evidence>
<dbReference type="Pfam" id="PF02956">
    <property type="entry name" value="TT_ORF1"/>
    <property type="match status" value="1"/>
</dbReference>
<protein>
    <recommendedName>
        <fullName evidence="6">Capsid protein</fullName>
    </recommendedName>
</protein>
<reference evidence="8" key="1">
    <citation type="submission" date="2020-05" db="EMBL/GenBank/DDBJ databases">
        <title>Novel anelloviruses in human brain tissue.</title>
        <authorList>
            <person name="Kraberger S."/>
            <person name="Delvaux E."/>
            <person name="Mastroeni D."/>
            <person name="Varsani A."/>
        </authorList>
    </citation>
    <scope>NUCLEOTIDE SEQUENCE</scope>
    <source>
        <strain evidence="8">0405_TTV3</strain>
    </source>
</reference>
<organism evidence="8">
    <name type="scientific">Torque teno virus</name>
    <dbReference type="NCBI Taxonomy" id="68887"/>
    <lineage>
        <taxon>Viruses</taxon>
        <taxon>Monodnaviria</taxon>
        <taxon>Shotokuvirae</taxon>
        <taxon>Commensaviricota</taxon>
        <taxon>Cardeaviricetes</taxon>
        <taxon>Sanitavirales</taxon>
        <taxon>Anelloviridae</taxon>
    </lineage>
</organism>
<evidence type="ECO:0000256" key="3">
    <source>
        <dbReference type="ARBA" id="ARBA00022431"/>
    </source>
</evidence>
<evidence type="ECO:0000313" key="8">
    <source>
        <dbReference type="EMBL" id="QMI58090.1"/>
    </source>
</evidence>
<proteinExistence type="inferred from homology"/>
<keyword evidence="4 6" id="KW-0167">Capsid protein</keyword>
<keyword evidence="3 6" id="KW-1140">T=1 icosahedral capsid protein</keyword>
<evidence type="ECO:0000256" key="5">
    <source>
        <dbReference type="ARBA" id="ARBA00022844"/>
    </source>
</evidence>
<evidence type="ECO:0000256" key="7">
    <source>
        <dbReference type="SAM" id="MobiDB-lite"/>
    </source>
</evidence>
<name>A0A7D6WXN3_9VIRU</name>
<dbReference type="EMBL" id="MT506589">
    <property type="protein sequence ID" value="QMI58090.1"/>
    <property type="molecule type" value="Genomic_DNA"/>
</dbReference>
<evidence type="ECO:0000256" key="4">
    <source>
        <dbReference type="ARBA" id="ARBA00022561"/>
    </source>
</evidence>
<accession>A0A7D6WXN3</accession>
<comment type="subcellular location">
    <subcellularLocation>
        <location evidence="1 6">Virion</location>
    </subcellularLocation>
</comment>
<dbReference type="InterPro" id="IPR004219">
    <property type="entry name" value="TTvirus_Unk"/>
</dbReference>
<evidence type="ECO:0000256" key="1">
    <source>
        <dbReference type="ARBA" id="ARBA00004328"/>
    </source>
</evidence>
<keyword evidence="5 6" id="KW-0946">Virion</keyword>